<keyword evidence="2" id="KW-1185">Reference proteome</keyword>
<gene>
    <name evidence="1" type="ORF">PLOB_00041857</name>
</gene>
<sequence length="97" mass="11311">MVSELTGVYKEHNFVHEIDRYQKQTLLSISFLFFFAKKKRKYASQSRGGCWKSKNGEGLIRLGVIYLKVVHVGLLAIPRCQDCLREQHKRLPQVMKS</sequence>
<comment type="caution">
    <text evidence="1">The sequence shown here is derived from an EMBL/GenBank/DDBJ whole genome shotgun (WGS) entry which is preliminary data.</text>
</comment>
<evidence type="ECO:0000313" key="2">
    <source>
        <dbReference type="Proteomes" id="UP001159405"/>
    </source>
</evidence>
<organism evidence="1 2">
    <name type="scientific">Porites lobata</name>
    <dbReference type="NCBI Taxonomy" id="104759"/>
    <lineage>
        <taxon>Eukaryota</taxon>
        <taxon>Metazoa</taxon>
        <taxon>Cnidaria</taxon>
        <taxon>Anthozoa</taxon>
        <taxon>Hexacorallia</taxon>
        <taxon>Scleractinia</taxon>
        <taxon>Fungiina</taxon>
        <taxon>Poritidae</taxon>
        <taxon>Porites</taxon>
    </lineage>
</organism>
<protein>
    <submittedName>
        <fullName evidence="1">Uncharacterized protein</fullName>
    </submittedName>
</protein>
<dbReference type="Proteomes" id="UP001159405">
    <property type="component" value="Unassembled WGS sequence"/>
</dbReference>
<proteinExistence type="predicted"/>
<evidence type="ECO:0000313" key="1">
    <source>
        <dbReference type="EMBL" id="CAH3188951.1"/>
    </source>
</evidence>
<accession>A0ABN8SE39</accession>
<dbReference type="EMBL" id="CALNXK010000667">
    <property type="protein sequence ID" value="CAH3188951.1"/>
    <property type="molecule type" value="Genomic_DNA"/>
</dbReference>
<reference evidence="1 2" key="1">
    <citation type="submission" date="2022-05" db="EMBL/GenBank/DDBJ databases">
        <authorList>
            <consortium name="Genoscope - CEA"/>
            <person name="William W."/>
        </authorList>
    </citation>
    <scope>NUCLEOTIDE SEQUENCE [LARGE SCALE GENOMIC DNA]</scope>
</reference>
<name>A0ABN8SE39_9CNID</name>